<name>A0A8C9PVK0_SPEDA</name>
<keyword evidence="6" id="KW-0862">Zinc</keyword>
<evidence type="ECO:0000256" key="9">
    <source>
        <dbReference type="ARBA" id="ARBA00023163"/>
    </source>
</evidence>
<evidence type="ECO:0000256" key="7">
    <source>
        <dbReference type="ARBA" id="ARBA00023015"/>
    </source>
</evidence>
<dbReference type="GO" id="GO:0005634">
    <property type="term" value="C:nucleus"/>
    <property type="evidence" value="ECO:0007669"/>
    <property type="project" value="UniProtKB-SubCell"/>
</dbReference>
<accession>A0A8C9PVK0</accession>
<feature type="domain" description="C2H2-type" evidence="13">
    <location>
        <begin position="162"/>
        <end position="189"/>
    </location>
</feature>
<dbReference type="FunFam" id="3.30.160.60:FF:003187">
    <property type="match status" value="1"/>
</dbReference>
<keyword evidence="7" id="KW-0805">Transcription regulation</keyword>
<evidence type="ECO:0000256" key="1">
    <source>
        <dbReference type="ARBA" id="ARBA00004123"/>
    </source>
</evidence>
<feature type="domain" description="C2H2-type" evidence="13">
    <location>
        <begin position="329"/>
        <end position="356"/>
    </location>
</feature>
<feature type="domain" description="C2H2-type" evidence="13">
    <location>
        <begin position="245"/>
        <end position="272"/>
    </location>
</feature>
<evidence type="ECO:0000256" key="6">
    <source>
        <dbReference type="ARBA" id="ARBA00022833"/>
    </source>
</evidence>
<keyword evidence="4" id="KW-0677">Repeat</keyword>
<proteinExistence type="inferred from homology"/>
<feature type="domain" description="C2H2-type" evidence="13">
    <location>
        <begin position="217"/>
        <end position="244"/>
    </location>
</feature>
<keyword evidence="8" id="KW-0238">DNA-binding</keyword>
<dbReference type="PANTHER" id="PTHR24390">
    <property type="entry name" value="ZINC FINGER PROTEIN"/>
    <property type="match status" value="1"/>
</dbReference>
<dbReference type="GO" id="GO:0000978">
    <property type="term" value="F:RNA polymerase II cis-regulatory region sequence-specific DNA binding"/>
    <property type="evidence" value="ECO:0007669"/>
    <property type="project" value="TreeGrafter"/>
</dbReference>
<feature type="domain" description="C2H2-type" evidence="13">
    <location>
        <begin position="301"/>
        <end position="328"/>
    </location>
</feature>
<dbReference type="SUPFAM" id="SSF57667">
    <property type="entry name" value="beta-beta-alpha zinc fingers"/>
    <property type="match status" value="4"/>
</dbReference>
<evidence type="ECO:0000313" key="15">
    <source>
        <dbReference type="Proteomes" id="UP000694422"/>
    </source>
</evidence>
<dbReference type="AlphaFoldDB" id="A0A8C9PVK0"/>
<dbReference type="InterPro" id="IPR013087">
    <property type="entry name" value="Znf_C2H2_type"/>
</dbReference>
<keyword evidence="5 11" id="KW-0863">Zinc-finger</keyword>
<feature type="region of interest" description="Disordered" evidence="12">
    <location>
        <begin position="79"/>
        <end position="102"/>
    </location>
</feature>
<dbReference type="SMART" id="SM00355">
    <property type="entry name" value="ZnF_C2H2"/>
    <property type="match status" value="7"/>
</dbReference>
<dbReference type="FunFam" id="3.30.160.60:FF:000020">
    <property type="entry name" value="Zinc finger protein 14 homolog"/>
    <property type="match status" value="1"/>
</dbReference>
<evidence type="ECO:0000256" key="8">
    <source>
        <dbReference type="ARBA" id="ARBA00023125"/>
    </source>
</evidence>
<evidence type="ECO:0000259" key="13">
    <source>
        <dbReference type="PROSITE" id="PS50157"/>
    </source>
</evidence>
<dbReference type="FunFam" id="3.30.160.60:FF:000269">
    <property type="entry name" value="Zinc finger protein 287"/>
    <property type="match status" value="1"/>
</dbReference>
<dbReference type="PANTHER" id="PTHR24390:SF260">
    <property type="entry name" value="ZINC FINGER PROTEIN 383-RELATED"/>
    <property type="match status" value="1"/>
</dbReference>
<dbReference type="FunFam" id="3.30.160.60:FF:000631">
    <property type="entry name" value="zinc finger protein 189 isoform X2"/>
    <property type="match status" value="1"/>
</dbReference>
<organism evidence="14 15">
    <name type="scientific">Spermophilus dauricus</name>
    <name type="common">Daurian ground squirrel</name>
    <dbReference type="NCBI Taxonomy" id="99837"/>
    <lineage>
        <taxon>Eukaryota</taxon>
        <taxon>Metazoa</taxon>
        <taxon>Chordata</taxon>
        <taxon>Craniata</taxon>
        <taxon>Vertebrata</taxon>
        <taxon>Euteleostomi</taxon>
        <taxon>Mammalia</taxon>
        <taxon>Eutheria</taxon>
        <taxon>Euarchontoglires</taxon>
        <taxon>Glires</taxon>
        <taxon>Rodentia</taxon>
        <taxon>Sciuromorpha</taxon>
        <taxon>Sciuridae</taxon>
        <taxon>Xerinae</taxon>
        <taxon>Marmotini</taxon>
        <taxon>Spermophilus</taxon>
    </lineage>
</organism>
<evidence type="ECO:0000256" key="2">
    <source>
        <dbReference type="ARBA" id="ARBA00006991"/>
    </source>
</evidence>
<comment type="similarity">
    <text evidence="2">Belongs to the krueppel C2H2-type zinc-finger protein family.</text>
</comment>
<evidence type="ECO:0000256" key="12">
    <source>
        <dbReference type="SAM" id="MobiDB-lite"/>
    </source>
</evidence>
<dbReference type="Ensembl" id="ENSSDAT00000015654.1">
    <property type="protein sequence ID" value="ENSSDAP00000013805.1"/>
    <property type="gene ID" value="ENSSDAG00000012463.1"/>
</dbReference>
<dbReference type="FunFam" id="3.30.160.60:FF:000058">
    <property type="entry name" value="Zinc finger protein 2 homolog"/>
    <property type="match status" value="1"/>
</dbReference>
<evidence type="ECO:0000256" key="4">
    <source>
        <dbReference type="ARBA" id="ARBA00022737"/>
    </source>
</evidence>
<evidence type="ECO:0000256" key="5">
    <source>
        <dbReference type="ARBA" id="ARBA00022771"/>
    </source>
</evidence>
<feature type="domain" description="C2H2-type" evidence="13">
    <location>
        <begin position="357"/>
        <end position="380"/>
    </location>
</feature>
<dbReference type="FunFam" id="3.30.160.60:FF:001762">
    <property type="entry name" value="zinc finger protein 140 isoform X3"/>
    <property type="match status" value="1"/>
</dbReference>
<keyword evidence="10" id="KW-0539">Nucleus</keyword>
<comment type="subcellular location">
    <subcellularLocation>
        <location evidence="1">Nucleus</location>
    </subcellularLocation>
</comment>
<evidence type="ECO:0000313" key="14">
    <source>
        <dbReference type="Ensembl" id="ENSSDAP00000013805.1"/>
    </source>
</evidence>
<dbReference type="GO" id="GO:0008270">
    <property type="term" value="F:zinc ion binding"/>
    <property type="evidence" value="ECO:0007669"/>
    <property type="project" value="UniProtKB-KW"/>
</dbReference>
<dbReference type="Proteomes" id="UP000694422">
    <property type="component" value="Unplaced"/>
</dbReference>
<protein>
    <recommendedName>
        <fullName evidence="13">C2H2-type domain-containing protein</fullName>
    </recommendedName>
</protein>
<sequence length="450" mass="50583">MVPSVPPAKVPSDPPWGGDKAGGWPVKAKPPSKVPAWWRKVVESTMWQKSQLSVHIEYFHFLFISDSTVRLEHEQRDMDLLKPQGPGSADTSNSEVWSERLPSSPVLRERGSLLQKQCLIQGSVAPKTFTKDTTQESQELGASGLSCQPGKGQRAGAQGMSQQCQVCGRDFGHTPDLAPYQEISVQEKPNCCQECQKQLSGCFQGKLSSNCCGEKPYECEECGKVFRLCSQLNQHQRIHTGEKPFKCVECGKAFRLSSKLIQHQRIHTGEKPYRCEECGKAFGQSSSLIHHQRIHTGERPYGCRECGKAFSQQSQLVRHQRTHTGERPYLCKECGKAFSQSSTLAQHQRIHTVEKPFKCNECGKGSHLIQHQRIHTGEKPYVCHDCGKAFSQSSSLIYHQRIHKGEKPYDPGSILSTTYQQRCCVRRELKNKYLKFSLSFSLSLSSLTLS</sequence>
<keyword evidence="15" id="KW-1185">Reference proteome</keyword>
<dbReference type="PROSITE" id="PS50157">
    <property type="entry name" value="ZINC_FINGER_C2H2_2"/>
    <property type="match status" value="8"/>
</dbReference>
<dbReference type="InterPro" id="IPR036236">
    <property type="entry name" value="Znf_C2H2_sf"/>
</dbReference>
<keyword evidence="9" id="KW-0804">Transcription</keyword>
<evidence type="ECO:0000256" key="10">
    <source>
        <dbReference type="ARBA" id="ARBA00023242"/>
    </source>
</evidence>
<feature type="domain" description="C2H2-type" evidence="13">
    <location>
        <begin position="273"/>
        <end position="300"/>
    </location>
</feature>
<dbReference type="PROSITE" id="PS00028">
    <property type="entry name" value="ZINC_FINGER_C2H2_1"/>
    <property type="match status" value="6"/>
</dbReference>
<evidence type="ECO:0000256" key="3">
    <source>
        <dbReference type="ARBA" id="ARBA00022723"/>
    </source>
</evidence>
<keyword evidence="3" id="KW-0479">Metal-binding</keyword>
<reference evidence="14" key="2">
    <citation type="submission" date="2025-09" db="UniProtKB">
        <authorList>
            <consortium name="Ensembl"/>
        </authorList>
    </citation>
    <scope>IDENTIFICATION</scope>
</reference>
<dbReference type="GO" id="GO:0003700">
    <property type="term" value="F:DNA-binding transcription factor activity"/>
    <property type="evidence" value="ECO:0007669"/>
    <property type="project" value="TreeGrafter"/>
</dbReference>
<feature type="compositionally biased region" description="Pro residues" evidence="12">
    <location>
        <begin position="1"/>
        <end position="14"/>
    </location>
</feature>
<reference evidence="14" key="1">
    <citation type="submission" date="2025-08" db="UniProtKB">
        <authorList>
            <consortium name="Ensembl"/>
        </authorList>
    </citation>
    <scope>IDENTIFICATION</scope>
</reference>
<dbReference type="Gene3D" id="3.30.160.60">
    <property type="entry name" value="Classic Zinc Finger"/>
    <property type="match status" value="7"/>
</dbReference>
<feature type="domain" description="C2H2-type" evidence="13">
    <location>
        <begin position="381"/>
        <end position="408"/>
    </location>
</feature>
<dbReference type="FunFam" id="3.30.160.60:FF:000824">
    <property type="entry name" value="Zinc finger protein 184"/>
    <property type="match status" value="1"/>
</dbReference>
<evidence type="ECO:0000256" key="11">
    <source>
        <dbReference type="PROSITE-ProRule" id="PRU00042"/>
    </source>
</evidence>
<feature type="region of interest" description="Disordered" evidence="12">
    <location>
        <begin position="1"/>
        <end position="30"/>
    </location>
</feature>
<dbReference type="Pfam" id="PF00096">
    <property type="entry name" value="zf-C2H2"/>
    <property type="match status" value="6"/>
</dbReference>
<dbReference type="GO" id="GO:0006357">
    <property type="term" value="P:regulation of transcription by RNA polymerase II"/>
    <property type="evidence" value="ECO:0007669"/>
    <property type="project" value="TreeGrafter"/>
</dbReference>